<proteinExistence type="predicted"/>
<feature type="compositionally biased region" description="Basic and acidic residues" evidence="10">
    <location>
        <begin position="78"/>
        <end position="87"/>
    </location>
</feature>
<evidence type="ECO:0000256" key="1">
    <source>
        <dbReference type="ARBA" id="ARBA00004141"/>
    </source>
</evidence>
<accession>A0AAV4ITL2</accession>
<dbReference type="GO" id="GO:0016740">
    <property type="term" value="F:transferase activity"/>
    <property type="evidence" value="ECO:0007669"/>
    <property type="project" value="UniProtKB-KW"/>
</dbReference>
<evidence type="ECO:0000313" key="13">
    <source>
        <dbReference type="EMBL" id="GFS13440.1"/>
    </source>
</evidence>
<evidence type="ECO:0000256" key="10">
    <source>
        <dbReference type="SAM" id="MobiDB-lite"/>
    </source>
</evidence>
<evidence type="ECO:0000313" key="14">
    <source>
        <dbReference type="Proteomes" id="UP000762676"/>
    </source>
</evidence>
<comment type="subcellular location">
    <subcellularLocation>
        <location evidence="1">Membrane</location>
        <topology evidence="1">Multi-pass membrane protein</topology>
    </subcellularLocation>
</comment>
<evidence type="ECO:0000256" key="3">
    <source>
        <dbReference type="ARBA" id="ARBA00022692"/>
    </source>
</evidence>
<evidence type="ECO:0000256" key="11">
    <source>
        <dbReference type="SAM" id="Phobius"/>
    </source>
</evidence>
<evidence type="ECO:0000256" key="4">
    <source>
        <dbReference type="ARBA" id="ARBA00022723"/>
    </source>
</evidence>
<dbReference type="InterPro" id="IPR011016">
    <property type="entry name" value="Znf_RING-CH"/>
</dbReference>
<keyword evidence="4" id="KW-0479">Metal-binding</keyword>
<dbReference type="Pfam" id="PF12906">
    <property type="entry name" value="RINGv"/>
    <property type="match status" value="1"/>
</dbReference>
<feature type="transmembrane region" description="Helical" evidence="11">
    <location>
        <begin position="333"/>
        <end position="355"/>
    </location>
</feature>
<dbReference type="GO" id="GO:0016020">
    <property type="term" value="C:membrane"/>
    <property type="evidence" value="ECO:0007669"/>
    <property type="project" value="UniProtKB-SubCell"/>
</dbReference>
<evidence type="ECO:0000256" key="6">
    <source>
        <dbReference type="ARBA" id="ARBA00022786"/>
    </source>
</evidence>
<feature type="domain" description="RING-CH-type" evidence="12">
    <location>
        <begin position="238"/>
        <end position="314"/>
    </location>
</feature>
<keyword evidence="5" id="KW-0863">Zinc-finger</keyword>
<keyword evidence="6" id="KW-0833">Ubl conjugation pathway</keyword>
<evidence type="ECO:0000256" key="8">
    <source>
        <dbReference type="ARBA" id="ARBA00022989"/>
    </source>
</evidence>
<feature type="transmembrane region" description="Helical" evidence="11">
    <location>
        <begin position="375"/>
        <end position="394"/>
    </location>
</feature>
<evidence type="ECO:0000256" key="2">
    <source>
        <dbReference type="ARBA" id="ARBA00022679"/>
    </source>
</evidence>
<keyword evidence="2" id="KW-0808">Transferase</keyword>
<comment type="caution">
    <text evidence="13">The sequence shown here is derived from an EMBL/GenBank/DDBJ whole genome shotgun (WGS) entry which is preliminary data.</text>
</comment>
<dbReference type="InterPro" id="IPR013083">
    <property type="entry name" value="Znf_RING/FYVE/PHD"/>
</dbReference>
<feature type="compositionally biased region" description="Basic residues" evidence="10">
    <location>
        <begin position="58"/>
        <end position="68"/>
    </location>
</feature>
<evidence type="ECO:0000259" key="12">
    <source>
        <dbReference type="PROSITE" id="PS51292"/>
    </source>
</evidence>
<name>A0AAV4ITL2_9GAST</name>
<protein>
    <submittedName>
        <fullName evidence="13">E3 ubiquitin-protein ligase MARCH1</fullName>
    </submittedName>
</protein>
<dbReference type="CDD" id="cd16495">
    <property type="entry name" value="RING_CH-C4HC3_MARCH"/>
    <property type="match status" value="1"/>
</dbReference>
<dbReference type="SMART" id="SM00744">
    <property type="entry name" value="RINGv"/>
    <property type="match status" value="1"/>
</dbReference>
<dbReference type="EMBL" id="BMAT01002769">
    <property type="protein sequence ID" value="GFS13440.1"/>
    <property type="molecule type" value="Genomic_DNA"/>
</dbReference>
<feature type="region of interest" description="Disordered" evidence="10">
    <location>
        <begin position="1"/>
        <end position="108"/>
    </location>
</feature>
<dbReference type="PROSITE" id="PS51292">
    <property type="entry name" value="ZF_RING_CH"/>
    <property type="match status" value="1"/>
</dbReference>
<gene>
    <name evidence="13" type="ORF">ElyMa_001396900</name>
</gene>
<evidence type="ECO:0000256" key="7">
    <source>
        <dbReference type="ARBA" id="ARBA00022833"/>
    </source>
</evidence>
<feature type="compositionally biased region" description="Acidic residues" evidence="10">
    <location>
        <begin position="88"/>
        <end position="108"/>
    </location>
</feature>
<dbReference type="PANTHER" id="PTHR46065">
    <property type="entry name" value="E3 UBIQUITIN-PROTEIN LIGASE MARCH 2/3 FAMILY MEMBER"/>
    <property type="match status" value="1"/>
</dbReference>
<dbReference type="AlphaFoldDB" id="A0AAV4ITL2"/>
<keyword evidence="7" id="KW-0862">Zinc</keyword>
<keyword evidence="8 11" id="KW-1133">Transmembrane helix</keyword>
<keyword evidence="3 11" id="KW-0812">Transmembrane</keyword>
<keyword evidence="9 11" id="KW-0472">Membrane</keyword>
<dbReference type="GO" id="GO:0008270">
    <property type="term" value="F:zinc ion binding"/>
    <property type="evidence" value="ECO:0007669"/>
    <property type="project" value="UniProtKB-KW"/>
</dbReference>
<dbReference type="PANTHER" id="PTHR46065:SF3">
    <property type="entry name" value="FI20425P1"/>
    <property type="match status" value="1"/>
</dbReference>
<sequence length="436" mass="48083">MEPGAPPPADRLISSSVSSDDWSSDEESALARKDSLSITTAATSIVVGSNTNNSFKNSPKKHGKGKMKKMQDSGDQSGEEHQRRAAGEDVEGGGGEVEEDDGEELDEPEKERMLRLLRTFSSPIDPSNISSTRIESLTSLPSGLMDAHSTHSRSCNCSRAPSRVHSCANSNSNIHSCLNSTHAIGGVGPSHMASNLYLGSSASFAASINLNLTPVPSRKLSFHGMGGVYHPGHPVSETGTDLLNLCRICQLPGEGEGYYGGRSAAGDILFSPCRCSGSLKYVHYSCLLKWIEISTRKTKRPPMCELCHFMYIRHKRFKFHNLRFPRVSRRDKCLHLIFFITLVFMVGSAVATVLCFLSDNGQISQTKSQLSVEEVITLICGVLFFVSFFMAMTVEIKARHTVYRLFCKFLLYNTEWQIEPYEKSKDPGCPKPYLYV</sequence>
<keyword evidence="14" id="KW-1185">Reference proteome</keyword>
<dbReference type="Gene3D" id="3.30.40.10">
    <property type="entry name" value="Zinc/RING finger domain, C3HC4 (zinc finger)"/>
    <property type="match status" value="1"/>
</dbReference>
<organism evidence="13 14">
    <name type="scientific">Elysia marginata</name>
    <dbReference type="NCBI Taxonomy" id="1093978"/>
    <lineage>
        <taxon>Eukaryota</taxon>
        <taxon>Metazoa</taxon>
        <taxon>Spiralia</taxon>
        <taxon>Lophotrochozoa</taxon>
        <taxon>Mollusca</taxon>
        <taxon>Gastropoda</taxon>
        <taxon>Heterobranchia</taxon>
        <taxon>Euthyneura</taxon>
        <taxon>Panpulmonata</taxon>
        <taxon>Sacoglossa</taxon>
        <taxon>Placobranchoidea</taxon>
        <taxon>Plakobranchidae</taxon>
        <taxon>Elysia</taxon>
    </lineage>
</organism>
<feature type="compositionally biased region" description="Polar residues" evidence="10">
    <location>
        <begin position="36"/>
        <end position="57"/>
    </location>
</feature>
<dbReference type="Proteomes" id="UP000762676">
    <property type="component" value="Unassembled WGS sequence"/>
</dbReference>
<evidence type="ECO:0000256" key="5">
    <source>
        <dbReference type="ARBA" id="ARBA00022771"/>
    </source>
</evidence>
<dbReference type="SUPFAM" id="SSF57850">
    <property type="entry name" value="RING/U-box"/>
    <property type="match status" value="1"/>
</dbReference>
<evidence type="ECO:0000256" key="9">
    <source>
        <dbReference type="ARBA" id="ARBA00023136"/>
    </source>
</evidence>
<reference evidence="13 14" key="1">
    <citation type="journal article" date="2021" name="Elife">
        <title>Chloroplast acquisition without the gene transfer in kleptoplastic sea slugs, Plakobranchus ocellatus.</title>
        <authorList>
            <person name="Maeda T."/>
            <person name="Takahashi S."/>
            <person name="Yoshida T."/>
            <person name="Shimamura S."/>
            <person name="Takaki Y."/>
            <person name="Nagai Y."/>
            <person name="Toyoda A."/>
            <person name="Suzuki Y."/>
            <person name="Arimoto A."/>
            <person name="Ishii H."/>
            <person name="Satoh N."/>
            <person name="Nishiyama T."/>
            <person name="Hasebe M."/>
            <person name="Maruyama T."/>
            <person name="Minagawa J."/>
            <person name="Obokata J."/>
            <person name="Shigenobu S."/>
        </authorList>
    </citation>
    <scope>NUCLEOTIDE SEQUENCE [LARGE SCALE GENOMIC DNA]</scope>
</reference>